<dbReference type="EMBL" id="BAABJH010000001">
    <property type="protein sequence ID" value="GAA4888608.1"/>
    <property type="molecule type" value="Genomic_DNA"/>
</dbReference>
<gene>
    <name evidence="4" type="ORF">GCM10023311_10690</name>
</gene>
<dbReference type="NCBIfam" id="TIGR04183">
    <property type="entry name" value="Por_Secre_tail"/>
    <property type="match status" value="1"/>
</dbReference>
<dbReference type="Proteomes" id="UP001500433">
    <property type="component" value="Unassembled WGS sequence"/>
</dbReference>
<evidence type="ECO:0008006" key="6">
    <source>
        <dbReference type="Google" id="ProtNLM"/>
    </source>
</evidence>
<protein>
    <recommendedName>
        <fullName evidence="6">Secretion system C-terminal sorting domain-containing protein</fullName>
    </recommendedName>
</protein>
<comment type="caution">
    <text evidence="4">The sequence shown here is derived from an EMBL/GenBank/DDBJ whole genome shotgun (WGS) entry which is preliminary data.</text>
</comment>
<reference evidence="5" key="1">
    <citation type="journal article" date="2019" name="Int. J. Syst. Evol. Microbiol.">
        <title>The Global Catalogue of Microorganisms (GCM) 10K type strain sequencing project: providing services to taxonomists for standard genome sequencing and annotation.</title>
        <authorList>
            <consortium name="The Broad Institute Genomics Platform"/>
            <consortium name="The Broad Institute Genome Sequencing Center for Infectious Disease"/>
            <person name="Wu L."/>
            <person name="Ma J."/>
        </authorList>
    </citation>
    <scope>NUCLEOTIDE SEQUENCE [LARGE SCALE GENOMIC DNA]</scope>
    <source>
        <strain evidence="5">JCM 18274</strain>
    </source>
</reference>
<evidence type="ECO:0000256" key="1">
    <source>
        <dbReference type="ARBA" id="ARBA00022729"/>
    </source>
</evidence>
<dbReference type="Pfam" id="PF18962">
    <property type="entry name" value="Por_Secre_tail"/>
    <property type="match status" value="1"/>
</dbReference>
<name>A0ABP9EY24_9FLAO</name>
<keyword evidence="1" id="KW-0732">Signal</keyword>
<evidence type="ECO:0000313" key="5">
    <source>
        <dbReference type="Proteomes" id="UP001500433"/>
    </source>
</evidence>
<evidence type="ECO:0000259" key="3">
    <source>
        <dbReference type="Pfam" id="PF18962"/>
    </source>
</evidence>
<accession>A0ABP9EY24</accession>
<dbReference type="InterPro" id="IPR032485">
    <property type="entry name" value="LRP1-like_beta_prop"/>
</dbReference>
<organism evidence="4 5">
    <name type="scientific">Flaviramulus aquimarinus</name>
    <dbReference type="NCBI Taxonomy" id="1170456"/>
    <lineage>
        <taxon>Bacteria</taxon>
        <taxon>Pseudomonadati</taxon>
        <taxon>Bacteroidota</taxon>
        <taxon>Flavobacteriia</taxon>
        <taxon>Flavobacteriales</taxon>
        <taxon>Flavobacteriaceae</taxon>
        <taxon>Flaviramulus</taxon>
    </lineage>
</organism>
<dbReference type="Gene3D" id="2.120.10.80">
    <property type="entry name" value="Kelch-type beta propeller"/>
    <property type="match status" value="1"/>
</dbReference>
<feature type="domain" description="Secretion system C-terminal sorting" evidence="3">
    <location>
        <begin position="392"/>
        <end position="458"/>
    </location>
</feature>
<keyword evidence="5" id="KW-1185">Reference proteome</keyword>
<dbReference type="InterPro" id="IPR026444">
    <property type="entry name" value="Secre_tail"/>
</dbReference>
<proteinExistence type="predicted"/>
<feature type="domain" description="Prolow-density lipoprotein receptor-related protein 1-like beta-propeller" evidence="2">
    <location>
        <begin position="85"/>
        <end position="366"/>
    </location>
</feature>
<sequence>MTLALTMNAQVTIVKEINDSGSSSSSPNNLTVYNGKIYFGADDSSGSNTPGGMDLGRELWVTDGTEVGTAFVKDLRTGSGSSSPGNFFELGGTLYFSANSGSGNVLFSSDGTEPNTSATGGDFIFNALDVSGLIYYINTVDSNALYTFDGTTQTKVANVGAEDVQFAGGAFTFFNNKILGYGFTATDDPTIGRELYEYDPATDTYTLVKDITGDDANSGISNFTIVGSELYFEATGQLWKTDGTGVGTIAVSMASGASGVNNLFAWNGDVYFEGDTGSGDQLWKYDPTGDTLTNLSNLTGTNTNHDPSDYAVYDGFLYYRGEDANDTDGHLFRTDGTTIAQLDSSIKDVDEITVLNDVLYFEGDNGTTGNELYSFNPATLSINDNKAELVKVFPNPANDHIMVSKQLINAKYSIHDVTGKTIKEGVINSEKVNLNLGSGLYLFKVKTELSTITKKIIIK</sequence>
<evidence type="ECO:0000313" key="4">
    <source>
        <dbReference type="EMBL" id="GAA4888608.1"/>
    </source>
</evidence>
<dbReference type="SUPFAM" id="SSF69304">
    <property type="entry name" value="Tricorn protease N-terminal domain"/>
    <property type="match status" value="1"/>
</dbReference>
<dbReference type="Pfam" id="PF16472">
    <property type="entry name" value="DUF5050"/>
    <property type="match status" value="1"/>
</dbReference>
<dbReference type="InterPro" id="IPR015915">
    <property type="entry name" value="Kelch-typ_b-propeller"/>
</dbReference>
<evidence type="ECO:0000259" key="2">
    <source>
        <dbReference type="Pfam" id="PF16472"/>
    </source>
</evidence>